<reference evidence="13 14" key="1">
    <citation type="submission" date="2020-07" db="EMBL/GenBank/DDBJ databases">
        <authorList>
            <person name="Feng X."/>
        </authorList>
    </citation>
    <scope>NUCLEOTIDE SEQUENCE [LARGE SCALE GENOMIC DNA]</scope>
    <source>
        <strain evidence="13 14">JCM14086</strain>
    </source>
</reference>
<evidence type="ECO:0000259" key="12">
    <source>
        <dbReference type="PROSITE" id="PS50113"/>
    </source>
</evidence>
<dbReference type="EMBL" id="JACHVA010000009">
    <property type="protein sequence ID" value="MBC2600283.1"/>
    <property type="molecule type" value="Genomic_DNA"/>
</dbReference>
<dbReference type="Gene3D" id="1.10.287.130">
    <property type="match status" value="1"/>
</dbReference>
<dbReference type="SMART" id="SM00448">
    <property type="entry name" value="REC"/>
    <property type="match status" value="1"/>
</dbReference>
<dbReference type="AlphaFoldDB" id="A0A7X1AWC4"/>
<dbReference type="InterPro" id="IPR004358">
    <property type="entry name" value="Sig_transdc_His_kin-like_C"/>
</dbReference>
<dbReference type="CDD" id="cd00082">
    <property type="entry name" value="HisKA"/>
    <property type="match status" value="1"/>
</dbReference>
<dbReference type="InterPro" id="IPR000014">
    <property type="entry name" value="PAS"/>
</dbReference>
<dbReference type="SUPFAM" id="SSF55785">
    <property type="entry name" value="PYP-like sensor domain (PAS domain)"/>
    <property type="match status" value="3"/>
</dbReference>
<comment type="catalytic activity">
    <reaction evidence="1">
        <text>ATP + protein L-histidine = ADP + protein N-phospho-L-histidine.</text>
        <dbReference type="EC" id="2.7.13.3"/>
    </reaction>
</comment>
<evidence type="ECO:0000259" key="9">
    <source>
        <dbReference type="PROSITE" id="PS50109"/>
    </source>
</evidence>
<dbReference type="Proteomes" id="UP000525652">
    <property type="component" value="Unassembled WGS sequence"/>
</dbReference>
<keyword evidence="4" id="KW-0808">Transferase</keyword>
<dbReference type="Gene3D" id="3.30.450.20">
    <property type="entry name" value="PAS domain"/>
    <property type="match status" value="3"/>
</dbReference>
<evidence type="ECO:0000256" key="3">
    <source>
        <dbReference type="ARBA" id="ARBA00022553"/>
    </source>
</evidence>
<comment type="caution">
    <text evidence="13">The sequence shown here is derived from an EMBL/GenBank/DDBJ whole genome shotgun (WGS) entry which is preliminary data.</text>
</comment>
<dbReference type="InterPro" id="IPR003661">
    <property type="entry name" value="HisK_dim/P_dom"/>
</dbReference>
<evidence type="ECO:0000256" key="5">
    <source>
        <dbReference type="ARBA" id="ARBA00022777"/>
    </source>
</evidence>
<evidence type="ECO:0000256" key="1">
    <source>
        <dbReference type="ARBA" id="ARBA00000085"/>
    </source>
</evidence>
<dbReference type="SUPFAM" id="SSF47384">
    <property type="entry name" value="Homodimeric domain of signal transducing histidine kinase"/>
    <property type="match status" value="1"/>
</dbReference>
<dbReference type="PANTHER" id="PTHR43047">
    <property type="entry name" value="TWO-COMPONENT HISTIDINE PROTEIN KINASE"/>
    <property type="match status" value="1"/>
</dbReference>
<evidence type="ECO:0000256" key="8">
    <source>
        <dbReference type="SAM" id="Phobius"/>
    </source>
</evidence>
<evidence type="ECO:0000256" key="6">
    <source>
        <dbReference type="PROSITE-ProRule" id="PRU00169"/>
    </source>
</evidence>
<feature type="domain" description="Response regulatory" evidence="10">
    <location>
        <begin position="722"/>
        <end position="838"/>
    </location>
</feature>
<keyword evidence="14" id="KW-1185">Reference proteome</keyword>
<dbReference type="InterPro" id="IPR035965">
    <property type="entry name" value="PAS-like_dom_sf"/>
</dbReference>
<dbReference type="InterPro" id="IPR036890">
    <property type="entry name" value="HATPase_C_sf"/>
</dbReference>
<dbReference type="Pfam" id="PF13426">
    <property type="entry name" value="PAS_9"/>
    <property type="match status" value="2"/>
</dbReference>
<dbReference type="GO" id="GO:0009927">
    <property type="term" value="F:histidine phosphotransfer kinase activity"/>
    <property type="evidence" value="ECO:0007669"/>
    <property type="project" value="TreeGrafter"/>
</dbReference>
<organism evidence="13 14">
    <name type="scientific">Puniceicoccus vermicola</name>
    <dbReference type="NCBI Taxonomy" id="388746"/>
    <lineage>
        <taxon>Bacteria</taxon>
        <taxon>Pseudomonadati</taxon>
        <taxon>Verrucomicrobiota</taxon>
        <taxon>Opitutia</taxon>
        <taxon>Puniceicoccales</taxon>
        <taxon>Puniceicoccaceae</taxon>
        <taxon>Puniceicoccus</taxon>
    </lineage>
</organism>
<dbReference type="Pfam" id="PF02518">
    <property type="entry name" value="HATPase_c"/>
    <property type="match status" value="1"/>
</dbReference>
<dbReference type="InterPro" id="IPR013655">
    <property type="entry name" value="PAS_fold_3"/>
</dbReference>
<dbReference type="InterPro" id="IPR000700">
    <property type="entry name" value="PAS-assoc_C"/>
</dbReference>
<name>A0A7X1AWC4_9BACT</name>
<dbReference type="Pfam" id="PF00072">
    <property type="entry name" value="Response_reg"/>
    <property type="match status" value="1"/>
</dbReference>
<dbReference type="EC" id="2.7.13.3" evidence="2"/>
<feature type="domain" description="Histidine kinase" evidence="9">
    <location>
        <begin position="474"/>
        <end position="695"/>
    </location>
</feature>
<dbReference type="SMART" id="SM00387">
    <property type="entry name" value="HATPase_c"/>
    <property type="match status" value="1"/>
</dbReference>
<dbReference type="RefSeq" id="WP_185691037.1">
    <property type="nucleotide sequence ID" value="NZ_JACHVA010000009.1"/>
</dbReference>
<dbReference type="InterPro" id="IPR001789">
    <property type="entry name" value="Sig_transdc_resp-reg_receiver"/>
</dbReference>
<dbReference type="SUPFAM" id="SSF55874">
    <property type="entry name" value="ATPase domain of HSP90 chaperone/DNA topoisomerase II/histidine kinase"/>
    <property type="match status" value="1"/>
</dbReference>
<feature type="compositionally biased region" description="Polar residues" evidence="7">
    <location>
        <begin position="845"/>
        <end position="857"/>
    </location>
</feature>
<feature type="domain" description="PAS" evidence="11">
    <location>
        <begin position="335"/>
        <end position="405"/>
    </location>
</feature>
<dbReference type="PROSITE" id="PS50112">
    <property type="entry name" value="PAS"/>
    <property type="match status" value="1"/>
</dbReference>
<proteinExistence type="predicted"/>
<keyword evidence="8" id="KW-0472">Membrane</keyword>
<dbReference type="SMART" id="SM00388">
    <property type="entry name" value="HisKA"/>
    <property type="match status" value="1"/>
</dbReference>
<evidence type="ECO:0000259" key="10">
    <source>
        <dbReference type="PROSITE" id="PS50110"/>
    </source>
</evidence>
<dbReference type="PANTHER" id="PTHR43047:SF72">
    <property type="entry name" value="OSMOSENSING HISTIDINE PROTEIN KINASE SLN1"/>
    <property type="match status" value="1"/>
</dbReference>
<evidence type="ECO:0000259" key="11">
    <source>
        <dbReference type="PROSITE" id="PS50112"/>
    </source>
</evidence>
<dbReference type="Pfam" id="PF08447">
    <property type="entry name" value="PAS_3"/>
    <property type="match status" value="1"/>
</dbReference>
<dbReference type="Gene3D" id="3.30.565.10">
    <property type="entry name" value="Histidine kinase-like ATPase, C-terminal domain"/>
    <property type="match status" value="1"/>
</dbReference>
<keyword evidence="8" id="KW-0812">Transmembrane</keyword>
<dbReference type="SUPFAM" id="SSF52172">
    <property type="entry name" value="CheY-like"/>
    <property type="match status" value="1"/>
</dbReference>
<evidence type="ECO:0000256" key="4">
    <source>
        <dbReference type="ARBA" id="ARBA00022679"/>
    </source>
</evidence>
<accession>A0A7X1AWC4</accession>
<protein>
    <recommendedName>
        <fullName evidence="2">histidine kinase</fullName>
        <ecNumber evidence="2">2.7.13.3</ecNumber>
    </recommendedName>
</protein>
<dbReference type="PROSITE" id="PS50110">
    <property type="entry name" value="RESPONSE_REGULATORY"/>
    <property type="match status" value="1"/>
</dbReference>
<dbReference type="GO" id="GO:0005886">
    <property type="term" value="C:plasma membrane"/>
    <property type="evidence" value="ECO:0007669"/>
    <property type="project" value="TreeGrafter"/>
</dbReference>
<dbReference type="PROSITE" id="PS50109">
    <property type="entry name" value="HIS_KIN"/>
    <property type="match status" value="1"/>
</dbReference>
<dbReference type="Pfam" id="PF00512">
    <property type="entry name" value="HisKA"/>
    <property type="match status" value="1"/>
</dbReference>
<evidence type="ECO:0000256" key="2">
    <source>
        <dbReference type="ARBA" id="ARBA00012438"/>
    </source>
</evidence>
<dbReference type="CDD" id="cd16922">
    <property type="entry name" value="HATPase_EvgS-ArcB-TorS-like"/>
    <property type="match status" value="1"/>
</dbReference>
<dbReference type="NCBIfam" id="TIGR00229">
    <property type="entry name" value="sensory_box"/>
    <property type="match status" value="3"/>
</dbReference>
<dbReference type="PRINTS" id="PR00344">
    <property type="entry name" value="BCTRLSENSOR"/>
</dbReference>
<gene>
    <name evidence="13" type="ORF">H5P30_00645</name>
</gene>
<dbReference type="InterPro" id="IPR011006">
    <property type="entry name" value="CheY-like_superfamily"/>
</dbReference>
<keyword evidence="3 6" id="KW-0597">Phosphoprotein</keyword>
<evidence type="ECO:0000256" key="7">
    <source>
        <dbReference type="SAM" id="MobiDB-lite"/>
    </source>
</evidence>
<keyword evidence="8" id="KW-1133">Transmembrane helix</keyword>
<keyword evidence="5" id="KW-0418">Kinase</keyword>
<dbReference type="InterPro" id="IPR036097">
    <property type="entry name" value="HisK_dim/P_sf"/>
</dbReference>
<dbReference type="Gene3D" id="3.40.50.2300">
    <property type="match status" value="1"/>
</dbReference>
<feature type="domain" description="PAC" evidence="12">
    <location>
        <begin position="402"/>
        <end position="456"/>
    </location>
</feature>
<evidence type="ECO:0000313" key="14">
    <source>
        <dbReference type="Proteomes" id="UP000525652"/>
    </source>
</evidence>
<dbReference type="GO" id="GO:0000155">
    <property type="term" value="F:phosphorelay sensor kinase activity"/>
    <property type="evidence" value="ECO:0007669"/>
    <property type="project" value="InterPro"/>
</dbReference>
<feature type="transmembrane region" description="Helical" evidence="8">
    <location>
        <begin position="49"/>
        <end position="69"/>
    </location>
</feature>
<feature type="domain" description="PAC" evidence="12">
    <location>
        <begin position="279"/>
        <end position="332"/>
    </location>
</feature>
<dbReference type="InterPro" id="IPR001610">
    <property type="entry name" value="PAC"/>
</dbReference>
<dbReference type="CDD" id="cd00130">
    <property type="entry name" value="PAS"/>
    <property type="match status" value="3"/>
</dbReference>
<dbReference type="InterPro" id="IPR003594">
    <property type="entry name" value="HATPase_dom"/>
</dbReference>
<feature type="region of interest" description="Disordered" evidence="7">
    <location>
        <begin position="838"/>
        <end position="857"/>
    </location>
</feature>
<dbReference type="InterPro" id="IPR005467">
    <property type="entry name" value="His_kinase_dom"/>
</dbReference>
<dbReference type="SMART" id="SM00091">
    <property type="entry name" value="PAS"/>
    <property type="match status" value="3"/>
</dbReference>
<dbReference type="PROSITE" id="PS50113">
    <property type="entry name" value="PAC"/>
    <property type="match status" value="2"/>
</dbReference>
<dbReference type="SMART" id="SM00086">
    <property type="entry name" value="PAC"/>
    <property type="match status" value="2"/>
</dbReference>
<sequence length="857" mass="97152">MAKFSTTRLVRENGPLLLALALSAVFWLITSLSKETFYQNEQVPPALRVGGIAAILFFGVILQVILRSLSQSRADLRDELGFFSTIFAEGPTPGLVIDGESGKIIDANQAASRLYGWSIESLRQKNMMDLAVVNEEAVKNRLLEISQHRSLRFRTKNYLQSGRICPVEIDATFLDLSSRKTLVCLVRDLSTEEEVQRSLEEQRLITESLFESARVGYWDWNLTTQRVYLSQQLLQMIGISENSEKPLPANWEDLVMEQDLPKMMSEYQSHIDSRGEYPFFCEIRYHQKSGNPIWMICTGKVIEWDTDDQPVRMVGCNIDISERKTNEQHLFLANRALNSIRAGVTISRAANDYPIRYINRSFENLTGYTHDEVIGKNCRFLLRDDYDQEALTTVRKALREKTNCQVVLRNYRKDGSLFWNRLTISPVFDHNGELTHFVGTQEDVSKEIAAQQELVLAKESAERANHVRDEFLAMMSHELRTPLNPIIGLGTFLLDETDDPDKKDMLKTIVESGYRQLGLVENLLSISDLASMRPTERQQSLDIQDLLDAVIATNHRKLKPGVKIQTDMDHCDPEVWIRGTEKHLEQMLDHLVENACKFSEHGVITLRAYTDRPTQENRNLYFEIQDQGVGISEDALERIFRPFEQEDSSSKRKFQGAGLGLAIAKKIALILGGDITVSSEVGAGSRFLCRIPLIEKPTDVAPLPEPIQPKPRPNSAETGRPTILIVEDQESNAFFVQSFLKRKEMSTILAVDGEMAVAEFAKNDCSAIILDLHIPVLDGYEVLKRIRATEKGENTPVIVVTADVNPEIPVRCRELGVTACLTKPFDIKEFYKILQDSLGERPDQSETPEPSRSQLKE</sequence>
<dbReference type="CDD" id="cd17546">
    <property type="entry name" value="REC_hyHK_CKI1_RcsC-like"/>
    <property type="match status" value="1"/>
</dbReference>
<evidence type="ECO:0000313" key="13">
    <source>
        <dbReference type="EMBL" id="MBC2600283.1"/>
    </source>
</evidence>
<feature type="modified residue" description="4-aspartylphosphate" evidence="6">
    <location>
        <position position="771"/>
    </location>
</feature>